<evidence type="ECO:0000256" key="7">
    <source>
        <dbReference type="SAM" id="Phobius"/>
    </source>
</evidence>
<dbReference type="CDD" id="cd08760">
    <property type="entry name" value="Cyt_b561_FRRS1_like"/>
    <property type="match status" value="1"/>
</dbReference>
<dbReference type="OrthoDB" id="19261at2759"/>
<feature type="transmembrane region" description="Helical" evidence="7">
    <location>
        <begin position="96"/>
        <end position="114"/>
    </location>
</feature>
<dbReference type="InterPro" id="IPR006593">
    <property type="entry name" value="Cyt_b561/ferric_Rdtase_TM"/>
</dbReference>
<dbReference type="STRING" id="1447883.A0A2B7YSL8"/>
<comment type="subcellular location">
    <subcellularLocation>
        <location evidence="1">Membrane</location>
    </subcellularLocation>
</comment>
<comment type="caution">
    <text evidence="9">The sequence shown here is derived from an EMBL/GenBank/DDBJ whole genome shotgun (WGS) entry which is preliminary data.</text>
</comment>
<protein>
    <recommendedName>
        <fullName evidence="8">Cytochrome b561 domain-containing protein</fullName>
    </recommendedName>
</protein>
<accession>A0A2B7YSL8</accession>
<organism evidence="9 10">
    <name type="scientific">Polytolypa hystricis (strain UAMH7299)</name>
    <dbReference type="NCBI Taxonomy" id="1447883"/>
    <lineage>
        <taxon>Eukaryota</taxon>
        <taxon>Fungi</taxon>
        <taxon>Dikarya</taxon>
        <taxon>Ascomycota</taxon>
        <taxon>Pezizomycotina</taxon>
        <taxon>Eurotiomycetes</taxon>
        <taxon>Eurotiomycetidae</taxon>
        <taxon>Onygenales</taxon>
        <taxon>Onygenales incertae sedis</taxon>
        <taxon>Polytolypa</taxon>
    </lineage>
</organism>
<keyword evidence="2" id="KW-0813">Transport</keyword>
<evidence type="ECO:0000256" key="6">
    <source>
        <dbReference type="ARBA" id="ARBA00023136"/>
    </source>
</evidence>
<dbReference type="GO" id="GO:0016020">
    <property type="term" value="C:membrane"/>
    <property type="evidence" value="ECO:0007669"/>
    <property type="project" value="UniProtKB-SubCell"/>
</dbReference>
<dbReference type="AlphaFoldDB" id="A0A2B7YSL8"/>
<dbReference type="PROSITE" id="PS50939">
    <property type="entry name" value="CYTOCHROME_B561"/>
    <property type="match status" value="1"/>
</dbReference>
<dbReference type="PANTHER" id="PTHR47797:SF1">
    <property type="entry name" value="CYTOCHROME B561 DOMAIN-CONTAINING PROTEIN-RELATED"/>
    <property type="match status" value="1"/>
</dbReference>
<evidence type="ECO:0000256" key="2">
    <source>
        <dbReference type="ARBA" id="ARBA00022448"/>
    </source>
</evidence>
<keyword evidence="3 7" id="KW-0812">Transmembrane</keyword>
<keyword evidence="10" id="KW-1185">Reference proteome</keyword>
<dbReference type="Gene3D" id="1.20.120.1770">
    <property type="match status" value="1"/>
</dbReference>
<evidence type="ECO:0000313" key="9">
    <source>
        <dbReference type="EMBL" id="PGH23888.1"/>
    </source>
</evidence>
<feature type="transmembrane region" description="Helical" evidence="7">
    <location>
        <begin position="56"/>
        <end position="76"/>
    </location>
</feature>
<evidence type="ECO:0000313" key="10">
    <source>
        <dbReference type="Proteomes" id="UP000224634"/>
    </source>
</evidence>
<reference evidence="9 10" key="1">
    <citation type="submission" date="2017-10" db="EMBL/GenBank/DDBJ databases">
        <title>Comparative genomics in systemic dimorphic fungi from Ajellomycetaceae.</title>
        <authorList>
            <person name="Munoz J.F."/>
            <person name="Mcewen J.G."/>
            <person name="Clay O.K."/>
            <person name="Cuomo C.A."/>
        </authorList>
    </citation>
    <scope>NUCLEOTIDE SEQUENCE [LARGE SCALE GENOMIC DNA]</scope>
    <source>
        <strain evidence="9 10">UAMH7299</strain>
    </source>
</reference>
<evidence type="ECO:0000256" key="3">
    <source>
        <dbReference type="ARBA" id="ARBA00022692"/>
    </source>
</evidence>
<dbReference type="EMBL" id="PDNA01000019">
    <property type="protein sequence ID" value="PGH23888.1"/>
    <property type="molecule type" value="Genomic_DNA"/>
</dbReference>
<dbReference type="PANTHER" id="PTHR47797">
    <property type="entry name" value="DEHYDROGENASE, PUTATIVE (AFU_ORTHOLOGUE AFUA_8G05805)-RELATED"/>
    <property type="match status" value="1"/>
</dbReference>
<feature type="transmembrane region" description="Helical" evidence="7">
    <location>
        <begin position="161"/>
        <end position="182"/>
    </location>
</feature>
<keyword evidence="5 7" id="KW-1133">Transmembrane helix</keyword>
<feature type="transmembrane region" description="Helical" evidence="7">
    <location>
        <begin position="134"/>
        <end position="155"/>
    </location>
</feature>
<keyword evidence="4" id="KW-0249">Electron transport</keyword>
<evidence type="ECO:0000256" key="5">
    <source>
        <dbReference type="ARBA" id="ARBA00022989"/>
    </source>
</evidence>
<dbReference type="SMART" id="SM00665">
    <property type="entry name" value="B561"/>
    <property type="match status" value="1"/>
</dbReference>
<dbReference type="Proteomes" id="UP000224634">
    <property type="component" value="Unassembled WGS sequence"/>
</dbReference>
<keyword evidence="6 7" id="KW-0472">Membrane</keyword>
<sequence>MFDAVSLVSNASAEAIYQDLHLVPSYAAAHGAAMSIAFVLVMPLGALLIRGMKGRVAVAVHVSCQLVGWALMLGGLATGIRVGKILDRLHNNPHTILGTIIVAALLLQPFIGYIHHRRFMSTQRRTAWTYLHIWYGRILILVGIINGGLGLQLAANTMAGKIVYGVIAGIVGAAYCIVMVLVELRMTKVGTTETSEMALEERSKQSHP</sequence>
<feature type="transmembrane region" description="Helical" evidence="7">
    <location>
        <begin position="27"/>
        <end position="49"/>
    </location>
</feature>
<evidence type="ECO:0000256" key="1">
    <source>
        <dbReference type="ARBA" id="ARBA00004370"/>
    </source>
</evidence>
<feature type="domain" description="Cytochrome b561" evidence="8">
    <location>
        <begin position="1"/>
        <end position="187"/>
    </location>
</feature>
<proteinExistence type="predicted"/>
<gene>
    <name evidence="9" type="ORF">AJ80_02137</name>
</gene>
<evidence type="ECO:0000256" key="4">
    <source>
        <dbReference type="ARBA" id="ARBA00022982"/>
    </source>
</evidence>
<name>A0A2B7YSL8_POLH7</name>
<evidence type="ECO:0000259" key="8">
    <source>
        <dbReference type="PROSITE" id="PS50939"/>
    </source>
</evidence>